<keyword evidence="5" id="KW-0698">rRNA processing</keyword>
<comment type="subcellular location">
    <subcellularLocation>
        <location evidence="5">Cytoplasm</location>
    </subcellularLocation>
</comment>
<feature type="binding site" evidence="5">
    <location>
        <position position="74"/>
    </location>
    <ligand>
        <name>S-adenosyl-L-methionine</name>
        <dbReference type="ChEBI" id="CHEBI:59789"/>
    </ligand>
</feature>
<evidence type="ECO:0000256" key="2">
    <source>
        <dbReference type="ARBA" id="ARBA00022679"/>
    </source>
</evidence>
<dbReference type="Proteomes" id="UP000177407">
    <property type="component" value="Unassembled WGS sequence"/>
</dbReference>
<dbReference type="EMBL" id="MFGA01000023">
    <property type="protein sequence ID" value="OGF20594.1"/>
    <property type="molecule type" value="Genomic_DNA"/>
</dbReference>
<proteinExistence type="inferred from homology"/>
<dbReference type="HAMAP" id="MF_00658">
    <property type="entry name" value="23SrRNA_methyltr_H"/>
    <property type="match status" value="1"/>
</dbReference>
<dbReference type="CDD" id="cd18081">
    <property type="entry name" value="RlmH-like"/>
    <property type="match status" value="1"/>
</dbReference>
<comment type="function">
    <text evidence="5">Specifically methylates the pseudouridine at position 1915 (m3Psi1915) in 23S rRNA.</text>
</comment>
<sequence length="153" mass="17906">MRITILAVGKIKKDYFREAIGEYLKRLSPYAKIDVEEIEAEPFKRESDKDKAKKIEGEKILKFLEKNEGNIIILDEKGKNFSSHEFAEFLEDKNERIIFVIGGALGFHENILENPYRKLSLSKMTFPHEMARMILLEQIYRASAIMSGKEYHY</sequence>
<dbReference type="GO" id="GO:0070038">
    <property type="term" value="F:rRNA (pseudouridine-N3-)-methyltransferase activity"/>
    <property type="evidence" value="ECO:0007669"/>
    <property type="project" value="UniProtKB-UniRule"/>
</dbReference>
<comment type="caution">
    <text evidence="6">The sequence shown here is derived from an EMBL/GenBank/DDBJ whole genome shotgun (WGS) entry which is preliminary data.</text>
</comment>
<feature type="binding site" evidence="5">
    <location>
        <position position="102"/>
    </location>
    <ligand>
        <name>S-adenosyl-L-methionine</name>
        <dbReference type="ChEBI" id="CHEBI:59789"/>
    </ligand>
</feature>
<dbReference type="Gene3D" id="3.40.1280.10">
    <property type="match status" value="1"/>
</dbReference>
<comment type="subunit">
    <text evidence="5">Homodimer.</text>
</comment>
<evidence type="ECO:0000313" key="7">
    <source>
        <dbReference type="Proteomes" id="UP000177407"/>
    </source>
</evidence>
<comment type="similarity">
    <text evidence="4 5">Belongs to the RNA methyltransferase RlmH family.</text>
</comment>
<gene>
    <name evidence="5" type="primary">rlmH</name>
    <name evidence="6" type="ORF">A2257_04145</name>
</gene>
<dbReference type="InterPro" id="IPR029028">
    <property type="entry name" value="Alpha/beta_knot_MTases"/>
</dbReference>
<dbReference type="EC" id="2.1.1.177" evidence="5"/>
<reference evidence="6 7" key="1">
    <citation type="journal article" date="2016" name="Nat. Commun.">
        <title>Thousands of microbial genomes shed light on interconnected biogeochemical processes in an aquifer system.</title>
        <authorList>
            <person name="Anantharaman K."/>
            <person name="Brown C.T."/>
            <person name="Hug L.A."/>
            <person name="Sharon I."/>
            <person name="Castelle C.J."/>
            <person name="Probst A.J."/>
            <person name="Thomas B.C."/>
            <person name="Singh A."/>
            <person name="Wilkins M.J."/>
            <person name="Karaoz U."/>
            <person name="Brodie E.L."/>
            <person name="Williams K.H."/>
            <person name="Hubbard S.S."/>
            <person name="Banfield J.F."/>
        </authorList>
    </citation>
    <scope>NUCLEOTIDE SEQUENCE [LARGE SCALE GENOMIC DNA]</scope>
</reference>
<dbReference type="PIRSF" id="PIRSF004505">
    <property type="entry name" value="MT_bac"/>
    <property type="match status" value="1"/>
</dbReference>
<dbReference type="PANTHER" id="PTHR33603">
    <property type="entry name" value="METHYLTRANSFERASE"/>
    <property type="match status" value="1"/>
</dbReference>
<evidence type="ECO:0000256" key="5">
    <source>
        <dbReference type="HAMAP-Rule" id="MF_00658"/>
    </source>
</evidence>
<keyword evidence="5" id="KW-0963">Cytoplasm</keyword>
<name>A0A1F5S1P4_9BACT</name>
<organism evidence="6 7">
    <name type="scientific">Candidatus Falkowbacteria bacterium RIFOXYA2_FULL_38_12</name>
    <dbReference type="NCBI Taxonomy" id="1797993"/>
    <lineage>
        <taxon>Bacteria</taxon>
        <taxon>Candidatus Falkowiibacteriota</taxon>
    </lineage>
</organism>
<dbReference type="GO" id="GO:0005737">
    <property type="term" value="C:cytoplasm"/>
    <property type="evidence" value="ECO:0007669"/>
    <property type="project" value="UniProtKB-SubCell"/>
</dbReference>
<feature type="binding site" evidence="5">
    <location>
        <begin position="121"/>
        <end position="126"/>
    </location>
    <ligand>
        <name>S-adenosyl-L-methionine</name>
        <dbReference type="ChEBI" id="CHEBI:59789"/>
    </ligand>
</feature>
<dbReference type="AlphaFoldDB" id="A0A1F5S1P4"/>
<evidence type="ECO:0000256" key="4">
    <source>
        <dbReference type="ARBA" id="ARBA00038303"/>
    </source>
</evidence>
<evidence type="ECO:0000256" key="1">
    <source>
        <dbReference type="ARBA" id="ARBA00022603"/>
    </source>
</evidence>
<keyword evidence="3 5" id="KW-0949">S-adenosyl-L-methionine</keyword>
<accession>A0A1F5S1P4</accession>
<protein>
    <recommendedName>
        <fullName evidence="5">Ribosomal RNA large subunit methyltransferase H</fullName>
        <ecNumber evidence="5">2.1.1.177</ecNumber>
    </recommendedName>
    <alternativeName>
        <fullName evidence="5">23S rRNA (pseudouridine1915-N3)-methyltransferase</fullName>
    </alternativeName>
    <alternativeName>
        <fullName evidence="5">23S rRNA m3Psi1915 methyltransferase</fullName>
    </alternativeName>
    <alternativeName>
        <fullName evidence="5">rRNA (pseudouridine-N3-)-methyltransferase RlmH</fullName>
    </alternativeName>
</protein>
<evidence type="ECO:0000256" key="3">
    <source>
        <dbReference type="ARBA" id="ARBA00022691"/>
    </source>
</evidence>
<dbReference type="InterPro" id="IPR029026">
    <property type="entry name" value="tRNA_m1G_MTases_N"/>
</dbReference>
<dbReference type="SUPFAM" id="SSF75217">
    <property type="entry name" value="alpha/beta knot"/>
    <property type="match status" value="1"/>
</dbReference>
<dbReference type="InterPro" id="IPR003742">
    <property type="entry name" value="RlmH-like"/>
</dbReference>
<keyword evidence="1 5" id="KW-0489">Methyltransferase</keyword>
<comment type="catalytic activity">
    <reaction evidence="5">
        <text>pseudouridine(1915) in 23S rRNA + S-adenosyl-L-methionine = N(3)-methylpseudouridine(1915) in 23S rRNA + S-adenosyl-L-homocysteine + H(+)</text>
        <dbReference type="Rhea" id="RHEA:42752"/>
        <dbReference type="Rhea" id="RHEA-COMP:10221"/>
        <dbReference type="Rhea" id="RHEA-COMP:10222"/>
        <dbReference type="ChEBI" id="CHEBI:15378"/>
        <dbReference type="ChEBI" id="CHEBI:57856"/>
        <dbReference type="ChEBI" id="CHEBI:59789"/>
        <dbReference type="ChEBI" id="CHEBI:65314"/>
        <dbReference type="ChEBI" id="CHEBI:74486"/>
        <dbReference type="EC" id="2.1.1.177"/>
    </reaction>
</comment>
<evidence type="ECO:0000313" key="6">
    <source>
        <dbReference type="EMBL" id="OGF20594.1"/>
    </source>
</evidence>
<keyword evidence="2 5" id="KW-0808">Transferase</keyword>
<dbReference type="Pfam" id="PF02590">
    <property type="entry name" value="SPOUT_MTase"/>
    <property type="match status" value="1"/>
</dbReference>
<dbReference type="PANTHER" id="PTHR33603:SF1">
    <property type="entry name" value="RIBOSOMAL RNA LARGE SUBUNIT METHYLTRANSFERASE H"/>
    <property type="match status" value="1"/>
</dbReference>